<comment type="caution">
    <text evidence="2">The sequence shown here is derived from an EMBL/GenBank/DDBJ whole genome shotgun (WGS) entry which is preliminary data.</text>
</comment>
<sequence length="311" mass="35202">KLTQINETELTNGIFWDQLPATIRDAVLVCRRINIQFLWVDSLCIMQDNASDLAHNLAQMPEVYKRAHVTIAASVAASCREGFLSTRLAGARSRDLLKLRHRSRDGAMGSQFVLHDEGKKIVGSGPLEKRAWALQERLLSQRFLSFAFSQLSWRCNTSTPSSDFVDGWRHPDSNRTVMLGKEKTLESWVLLVKDYSARSLTDSGDRLAAVAAIAEEFGDALKDEYVAGLWKRSLPARLLWTSGCRMPRPLSYIASTWSWASVQRDILWLLDHPNLFTVTMECHIELLKCHTEPVHQNVPYGTLKSGHIILR</sequence>
<evidence type="ECO:0000313" key="3">
    <source>
        <dbReference type="Proteomes" id="UP000800235"/>
    </source>
</evidence>
<dbReference type="EMBL" id="MU007011">
    <property type="protein sequence ID" value="KAF2436077.1"/>
    <property type="molecule type" value="Genomic_DNA"/>
</dbReference>
<dbReference type="AlphaFoldDB" id="A0A9P4P2J2"/>
<organism evidence="2 3">
    <name type="scientific">Tothia fuscella</name>
    <dbReference type="NCBI Taxonomy" id="1048955"/>
    <lineage>
        <taxon>Eukaryota</taxon>
        <taxon>Fungi</taxon>
        <taxon>Dikarya</taxon>
        <taxon>Ascomycota</taxon>
        <taxon>Pezizomycotina</taxon>
        <taxon>Dothideomycetes</taxon>
        <taxon>Pleosporomycetidae</taxon>
        <taxon>Venturiales</taxon>
        <taxon>Cylindrosympodiaceae</taxon>
        <taxon>Tothia</taxon>
    </lineage>
</organism>
<dbReference type="InterPro" id="IPR010730">
    <property type="entry name" value="HET"/>
</dbReference>
<evidence type="ECO:0000259" key="1">
    <source>
        <dbReference type="Pfam" id="PF06985"/>
    </source>
</evidence>
<keyword evidence="3" id="KW-1185">Reference proteome</keyword>
<dbReference type="PANTHER" id="PTHR33112">
    <property type="entry name" value="DOMAIN PROTEIN, PUTATIVE-RELATED"/>
    <property type="match status" value="1"/>
</dbReference>
<accession>A0A9P4P2J2</accession>
<feature type="domain" description="Heterokaryon incompatibility" evidence="1">
    <location>
        <begin position="12"/>
        <end position="136"/>
    </location>
</feature>
<gene>
    <name evidence="2" type="ORF">EJ08DRAFT_568531</name>
</gene>
<dbReference type="Pfam" id="PF06985">
    <property type="entry name" value="HET"/>
    <property type="match status" value="1"/>
</dbReference>
<protein>
    <recommendedName>
        <fullName evidence="1">Heterokaryon incompatibility domain-containing protein</fullName>
    </recommendedName>
</protein>
<dbReference type="Proteomes" id="UP000800235">
    <property type="component" value="Unassembled WGS sequence"/>
</dbReference>
<name>A0A9P4P2J2_9PEZI</name>
<dbReference type="PANTHER" id="PTHR33112:SF10">
    <property type="entry name" value="TOL"/>
    <property type="match status" value="1"/>
</dbReference>
<reference evidence="2" key="1">
    <citation type="journal article" date="2020" name="Stud. Mycol.">
        <title>101 Dothideomycetes genomes: a test case for predicting lifestyles and emergence of pathogens.</title>
        <authorList>
            <person name="Haridas S."/>
            <person name="Albert R."/>
            <person name="Binder M."/>
            <person name="Bloem J."/>
            <person name="Labutti K."/>
            <person name="Salamov A."/>
            <person name="Andreopoulos B."/>
            <person name="Baker S."/>
            <person name="Barry K."/>
            <person name="Bills G."/>
            <person name="Bluhm B."/>
            <person name="Cannon C."/>
            <person name="Castanera R."/>
            <person name="Culley D."/>
            <person name="Daum C."/>
            <person name="Ezra D."/>
            <person name="Gonzalez J."/>
            <person name="Henrissat B."/>
            <person name="Kuo A."/>
            <person name="Liang C."/>
            <person name="Lipzen A."/>
            <person name="Lutzoni F."/>
            <person name="Magnuson J."/>
            <person name="Mondo S."/>
            <person name="Nolan M."/>
            <person name="Ohm R."/>
            <person name="Pangilinan J."/>
            <person name="Park H.-J."/>
            <person name="Ramirez L."/>
            <person name="Alfaro M."/>
            <person name="Sun H."/>
            <person name="Tritt A."/>
            <person name="Yoshinaga Y."/>
            <person name="Zwiers L.-H."/>
            <person name="Turgeon B."/>
            <person name="Goodwin S."/>
            <person name="Spatafora J."/>
            <person name="Crous P."/>
            <person name="Grigoriev I."/>
        </authorList>
    </citation>
    <scope>NUCLEOTIDE SEQUENCE</scope>
    <source>
        <strain evidence="2">CBS 130266</strain>
    </source>
</reference>
<feature type="non-terminal residue" evidence="2">
    <location>
        <position position="311"/>
    </location>
</feature>
<dbReference type="OrthoDB" id="5125733at2759"/>
<evidence type="ECO:0000313" key="2">
    <source>
        <dbReference type="EMBL" id="KAF2436077.1"/>
    </source>
</evidence>
<feature type="non-terminal residue" evidence="2">
    <location>
        <position position="1"/>
    </location>
</feature>
<proteinExistence type="predicted"/>